<organism evidence="1">
    <name type="scientific">viral metagenome</name>
    <dbReference type="NCBI Taxonomy" id="1070528"/>
    <lineage>
        <taxon>unclassified sequences</taxon>
        <taxon>metagenomes</taxon>
        <taxon>organismal metagenomes</taxon>
    </lineage>
</organism>
<sequence length="102" mass="11268">MKIPKRVKIGADDIRVKFKNTVKCADGESVLGISKGSVGRIEIAKRFNGENVTESTIADTFLHEIFHILNANMGINLKERQVAGIAGGLLMVIRDNDLDFRK</sequence>
<protein>
    <submittedName>
        <fullName evidence="1">Uncharacterized protein</fullName>
    </submittedName>
</protein>
<accession>A0A6M3IT52</accession>
<gene>
    <name evidence="1" type="ORF">MM415B01102_0013</name>
</gene>
<proteinExistence type="predicted"/>
<dbReference type="EMBL" id="MT141412">
    <property type="protein sequence ID" value="QJA60534.1"/>
    <property type="molecule type" value="Genomic_DNA"/>
</dbReference>
<reference evidence="1" key="1">
    <citation type="submission" date="2020-03" db="EMBL/GenBank/DDBJ databases">
        <title>The deep terrestrial virosphere.</title>
        <authorList>
            <person name="Holmfeldt K."/>
            <person name="Nilsson E."/>
            <person name="Simone D."/>
            <person name="Lopez-Fernandez M."/>
            <person name="Wu X."/>
            <person name="de Brujin I."/>
            <person name="Lundin D."/>
            <person name="Andersson A."/>
            <person name="Bertilsson S."/>
            <person name="Dopson M."/>
        </authorList>
    </citation>
    <scope>NUCLEOTIDE SEQUENCE</scope>
    <source>
        <strain evidence="1">MM415B01102</strain>
    </source>
</reference>
<dbReference type="AlphaFoldDB" id="A0A6M3IT52"/>
<evidence type="ECO:0000313" key="1">
    <source>
        <dbReference type="EMBL" id="QJA60534.1"/>
    </source>
</evidence>
<name>A0A6M3IT52_9ZZZZ</name>